<gene>
    <name evidence="2" type="ORF">B296_00055504</name>
</gene>
<evidence type="ECO:0000313" key="2">
    <source>
        <dbReference type="EMBL" id="RRT37836.1"/>
    </source>
</evidence>
<comment type="caution">
    <text evidence="2">The sequence shown here is derived from an EMBL/GenBank/DDBJ whole genome shotgun (WGS) entry which is preliminary data.</text>
</comment>
<sequence>AFYSECCRSFVPGNLTAFMVDHVVVPFHHVCRSCGRLYDLWHPPYLHSTGCPCRIGHVDGPAVRGYDVTARSAFVISVPYDFLISLMRDIGRDWDIDYEMQVGLTIDLPIIGDFTIPLSTKGEIKLPTLSDLFCGGGGGGGGDD</sequence>
<dbReference type="InterPro" id="IPR045043">
    <property type="entry name" value="Lea14-like"/>
</dbReference>
<dbReference type="PANTHER" id="PTHR31459">
    <property type="match status" value="1"/>
</dbReference>
<reference evidence="2 3" key="1">
    <citation type="journal article" date="2014" name="Agronomy (Basel)">
        <title>A Draft Genome Sequence for Ensete ventricosum, the Drought-Tolerant Tree Against Hunger.</title>
        <authorList>
            <person name="Harrison J."/>
            <person name="Moore K.A."/>
            <person name="Paszkiewicz K."/>
            <person name="Jones T."/>
            <person name="Grant M."/>
            <person name="Ambacheew D."/>
            <person name="Muzemil S."/>
            <person name="Studholme D.J."/>
        </authorList>
    </citation>
    <scope>NUCLEOTIDE SEQUENCE [LARGE SCALE GENOMIC DNA]</scope>
</reference>
<feature type="non-terminal residue" evidence="2">
    <location>
        <position position="1"/>
    </location>
</feature>
<dbReference type="EMBL" id="AMZH03021829">
    <property type="protein sequence ID" value="RRT37836.1"/>
    <property type="molecule type" value="Genomic_DNA"/>
</dbReference>
<proteinExistence type="predicted"/>
<dbReference type="SUPFAM" id="SSF117070">
    <property type="entry name" value="LEA14-like"/>
    <property type="match status" value="1"/>
</dbReference>
<evidence type="ECO:0000259" key="1">
    <source>
        <dbReference type="Pfam" id="PF03168"/>
    </source>
</evidence>
<dbReference type="Pfam" id="PF03168">
    <property type="entry name" value="LEA_2"/>
    <property type="match status" value="1"/>
</dbReference>
<dbReference type="GO" id="GO:0005829">
    <property type="term" value="C:cytosol"/>
    <property type="evidence" value="ECO:0007669"/>
    <property type="project" value="TreeGrafter"/>
</dbReference>
<organism evidence="2 3">
    <name type="scientific">Ensete ventricosum</name>
    <name type="common">Abyssinian banana</name>
    <name type="synonym">Musa ensete</name>
    <dbReference type="NCBI Taxonomy" id="4639"/>
    <lineage>
        <taxon>Eukaryota</taxon>
        <taxon>Viridiplantae</taxon>
        <taxon>Streptophyta</taxon>
        <taxon>Embryophyta</taxon>
        <taxon>Tracheophyta</taxon>
        <taxon>Spermatophyta</taxon>
        <taxon>Magnoliopsida</taxon>
        <taxon>Liliopsida</taxon>
        <taxon>Zingiberales</taxon>
        <taxon>Musaceae</taxon>
        <taxon>Ensete</taxon>
    </lineage>
</organism>
<name>A0A426XEE0_ENSVE</name>
<dbReference type="Proteomes" id="UP000287651">
    <property type="component" value="Unassembled WGS sequence"/>
</dbReference>
<dbReference type="InterPro" id="IPR004864">
    <property type="entry name" value="LEA_2"/>
</dbReference>
<dbReference type="PANTHER" id="PTHR31459:SF19">
    <property type="entry name" value="DESICCATION-RELATED PROTEIN LEA14-RELATED"/>
    <property type="match status" value="1"/>
</dbReference>
<dbReference type="AlphaFoldDB" id="A0A426XEE0"/>
<evidence type="ECO:0000313" key="3">
    <source>
        <dbReference type="Proteomes" id="UP000287651"/>
    </source>
</evidence>
<dbReference type="Gene3D" id="2.60.40.1820">
    <property type="match status" value="1"/>
</dbReference>
<feature type="domain" description="Late embryogenesis abundant protein LEA-2 subgroup" evidence="1">
    <location>
        <begin position="76"/>
        <end position="122"/>
    </location>
</feature>
<protein>
    <recommendedName>
        <fullName evidence="1">Late embryogenesis abundant protein LEA-2 subgroup domain-containing protein</fullName>
    </recommendedName>
</protein>
<accession>A0A426XEE0</accession>